<dbReference type="GO" id="GO:0008270">
    <property type="term" value="F:zinc ion binding"/>
    <property type="evidence" value="ECO:0007669"/>
    <property type="project" value="InterPro"/>
</dbReference>
<dbReference type="Pfam" id="PF01510">
    <property type="entry name" value="Amidase_2"/>
    <property type="match status" value="1"/>
</dbReference>
<protein>
    <recommendedName>
        <fullName evidence="7">Peptidoglycan recognition protein family domain-containing protein</fullName>
    </recommendedName>
</protein>
<dbReference type="PANTHER" id="PTHR30032">
    <property type="entry name" value="N-ACETYLMURAMOYL-L-ALANINE AMIDASE-RELATED"/>
    <property type="match status" value="1"/>
</dbReference>
<dbReference type="InterPro" id="IPR002502">
    <property type="entry name" value="Amidase_domain"/>
</dbReference>
<dbReference type="InterPro" id="IPR006619">
    <property type="entry name" value="PGRP_domain_met/bac"/>
</dbReference>
<dbReference type="AlphaFoldDB" id="A0A1Y0HQT6"/>
<dbReference type="GO" id="GO:0009253">
    <property type="term" value="P:peptidoglycan catabolic process"/>
    <property type="evidence" value="ECO:0007669"/>
    <property type="project" value="InterPro"/>
</dbReference>
<dbReference type="SUPFAM" id="SSF55846">
    <property type="entry name" value="N-acetylmuramoyl-L-alanine amidase-like"/>
    <property type="match status" value="1"/>
</dbReference>
<evidence type="ECO:0000313" key="6">
    <source>
        <dbReference type="Proteomes" id="UP000196228"/>
    </source>
</evidence>
<reference evidence="5 6" key="1">
    <citation type="submission" date="2017-05" db="EMBL/GenBank/DDBJ databases">
        <authorList>
            <person name="Song R."/>
            <person name="Chenine A.L."/>
            <person name="Ruprecht R.M."/>
        </authorList>
    </citation>
    <scope>NUCLEOTIDE SEQUENCE [LARGE SCALE GENOMIC DNA]</scope>
    <source>
        <strain evidence="5 6">PSBB019</strain>
    </source>
</reference>
<dbReference type="InterPro" id="IPR007253">
    <property type="entry name" value="Cell_wall-bd_2"/>
</dbReference>
<dbReference type="SMART" id="SM00701">
    <property type="entry name" value="PGRP"/>
    <property type="match status" value="1"/>
</dbReference>
<evidence type="ECO:0008006" key="7">
    <source>
        <dbReference type="Google" id="ProtNLM"/>
    </source>
</evidence>
<dbReference type="GO" id="GO:0030288">
    <property type="term" value="C:outer membrane-bounded periplasmic space"/>
    <property type="evidence" value="ECO:0007669"/>
    <property type="project" value="TreeGrafter"/>
</dbReference>
<sequence length="694" mass="69197">MPLLALSAAPAASAAALPRSAVAGPQEASAAAPDAPAALPRLGTTPATVESHDPTSSGVVVVADGFQTAAVTWPSDLDPAVPELRLRARAVDGAWGPWIHVERSADGADSGSHSEIVTSSTVYVGQSEEVQVSTVEAGAVLPEGIRVTTVSSALTGSPTARRSGPVTEARTTDAATASVAGPAIVTREQWGAAPASCAWDSAPALKGGTVHHTVNANDYTTTAQLMQIIRNDQAFHQAEPPKGNGWCDLGYNFLVDKWGNVYEGADSSIESALIGAHTGGFNTGTVGVAMVGTFTSVTPTDAQLDGVARIIAFRLAQYGVDPAGSTTFTAASKTAGGRFEAGQSVVLPRIFGHRDTHQTECPGTLAYGKLARIRELAAGHYQAFRAEMVERVSGANRYATSAAISAATFEPGARVAYVANGLAFPDALSGGAAAVVSGAPVLLVAPGAVPAPVAAELRRLRPQEIVVLGGSGVVSGTVVAQLSDLATTGTVTRLAGTDRYATSAAISSATFAPAVPVVYVANGLAFPDALSAAPVAGAAGAPVLLVGPTSVPASVEAELRRLQPDRIVVLGGTGSVSEAVAGQLGALASKGVARTSGSDRFGTSAAVSAAAFSPGVPVVYVANGLDFPDSLSGAAAAGAAGGPVLLTSSSRVPAAVAAELDRLDPAQIVVLGGSGVVSDAVRASLAGYEAGQGS</sequence>
<feature type="domain" description="Peptidoglycan recognition protein family" evidence="4">
    <location>
        <begin position="182"/>
        <end position="333"/>
    </location>
</feature>
<dbReference type="SMART" id="SM00644">
    <property type="entry name" value="Ami_2"/>
    <property type="match status" value="1"/>
</dbReference>
<dbReference type="EMBL" id="CP021383">
    <property type="protein sequence ID" value="ARU50517.1"/>
    <property type="molecule type" value="Genomic_DNA"/>
</dbReference>
<feature type="compositionally biased region" description="Low complexity" evidence="1">
    <location>
        <begin position="27"/>
        <end position="40"/>
    </location>
</feature>
<feature type="region of interest" description="Disordered" evidence="1">
    <location>
        <begin position="27"/>
        <end position="55"/>
    </location>
</feature>
<feature type="chain" id="PRO_5039273576" description="Peptidoglycan recognition protein family domain-containing protein" evidence="2">
    <location>
        <begin position="24"/>
        <end position="694"/>
    </location>
</feature>
<dbReference type="GO" id="GO:0008745">
    <property type="term" value="F:N-acetylmuramoyl-L-alanine amidase activity"/>
    <property type="evidence" value="ECO:0007669"/>
    <property type="project" value="InterPro"/>
</dbReference>
<proteinExistence type="predicted"/>
<dbReference type="Proteomes" id="UP000196228">
    <property type="component" value="Chromosome"/>
</dbReference>
<dbReference type="PANTHER" id="PTHR30032:SF8">
    <property type="entry name" value="GERMINATION-SPECIFIC N-ACETYLMURAMOYL-L-ALANINE AMIDASE"/>
    <property type="match status" value="1"/>
</dbReference>
<dbReference type="InterPro" id="IPR051922">
    <property type="entry name" value="Bact_Sporulation_Assoc"/>
</dbReference>
<accession>A0A1Y0HQT6</accession>
<dbReference type="Gene3D" id="3.40.50.12090">
    <property type="match status" value="1"/>
</dbReference>
<dbReference type="Gene3D" id="3.40.80.10">
    <property type="entry name" value="Peptidoglycan recognition protein-like"/>
    <property type="match status" value="1"/>
</dbReference>
<dbReference type="Pfam" id="PF04122">
    <property type="entry name" value="CW_binding_2"/>
    <property type="match status" value="3"/>
</dbReference>
<evidence type="ECO:0000256" key="2">
    <source>
        <dbReference type="SAM" id="SignalP"/>
    </source>
</evidence>
<evidence type="ECO:0000259" key="4">
    <source>
        <dbReference type="SMART" id="SM00701"/>
    </source>
</evidence>
<keyword evidence="2" id="KW-0732">Signal</keyword>
<feature type="region of interest" description="Disordered" evidence="1">
    <location>
        <begin position="153"/>
        <end position="175"/>
    </location>
</feature>
<name>A0A1Y0HQT6_CELCE</name>
<gene>
    <name evidence="5" type="ORF">CBR64_02430</name>
</gene>
<evidence type="ECO:0000313" key="5">
    <source>
        <dbReference type="EMBL" id="ARU50517.1"/>
    </source>
</evidence>
<feature type="signal peptide" evidence="2">
    <location>
        <begin position="1"/>
        <end position="23"/>
    </location>
</feature>
<feature type="domain" description="N-acetylmuramoyl-L-alanine amidase" evidence="3">
    <location>
        <begin position="198"/>
        <end position="363"/>
    </location>
</feature>
<dbReference type="CDD" id="cd06583">
    <property type="entry name" value="PGRP"/>
    <property type="match status" value="1"/>
</dbReference>
<evidence type="ECO:0000259" key="3">
    <source>
        <dbReference type="SMART" id="SM00644"/>
    </source>
</evidence>
<evidence type="ECO:0000256" key="1">
    <source>
        <dbReference type="SAM" id="MobiDB-lite"/>
    </source>
</evidence>
<dbReference type="KEGG" id="cceu:CBR64_02430"/>
<dbReference type="InterPro" id="IPR036505">
    <property type="entry name" value="Amidase/PGRP_sf"/>
</dbReference>
<organism evidence="5 6">
    <name type="scientific">Cellulosimicrobium cellulans</name>
    <name type="common">Arthrobacter luteus</name>
    <dbReference type="NCBI Taxonomy" id="1710"/>
    <lineage>
        <taxon>Bacteria</taxon>
        <taxon>Bacillati</taxon>
        <taxon>Actinomycetota</taxon>
        <taxon>Actinomycetes</taxon>
        <taxon>Micrococcales</taxon>
        <taxon>Promicromonosporaceae</taxon>
        <taxon>Cellulosimicrobium</taxon>
    </lineage>
</organism>